<reference evidence="2" key="1">
    <citation type="journal article" date="2002" name="DNA Res.">
        <title>Complete genomic sequence of nitrogen-fixing symbiotic bacterium Bradyrhizobium japonicum USDA110.</title>
        <authorList>
            <person name="Kaneko T."/>
            <person name="Nakamura Y."/>
            <person name="Sato S."/>
            <person name="Minamisawa K."/>
            <person name="Uchiumi T."/>
            <person name="Sasamoto S."/>
            <person name="Watanabe A."/>
            <person name="Idesawa K."/>
            <person name="Iriguchi M."/>
            <person name="Kawashima K."/>
            <person name="Kohara M."/>
            <person name="Matsumoto M."/>
            <person name="Shimpo S."/>
            <person name="Tsuruoka H."/>
            <person name="Wada T."/>
            <person name="Yamada M."/>
            <person name="Tabata S."/>
        </authorList>
    </citation>
    <scope>NUCLEOTIDE SEQUENCE [LARGE SCALE GENOMIC DNA]</scope>
    <source>
        <strain evidence="2">JCM 10833 / BCRC 13528 / IAM 13628 / NBRC 14792 / USDA 110</strain>
    </source>
</reference>
<keyword evidence="2" id="KW-1185">Reference proteome</keyword>
<proteinExistence type="predicted"/>
<dbReference type="EnsemblBacteria" id="BAC48347">
    <property type="protein sequence ID" value="BAC48347"/>
    <property type="gene ID" value="BAC48347"/>
</dbReference>
<evidence type="ECO:0000313" key="1">
    <source>
        <dbReference type="EMBL" id="BAC48347.1"/>
    </source>
</evidence>
<dbReference type="OrthoDB" id="8255351at2"/>
<dbReference type="PATRIC" id="fig|224911.5.peg.3068"/>
<accession>Q89QP2</accession>
<dbReference type="eggNOG" id="ENOG5031BAA">
    <property type="taxonomic scope" value="Bacteria"/>
</dbReference>
<name>Q89QP2_BRADU</name>
<dbReference type="STRING" id="224911.AAV28_12430"/>
<organism evidence="1 2">
    <name type="scientific">Bradyrhizobium diazoefficiens (strain JCM 10833 / BCRC 13528 / IAM 13628 / NBRC 14792 / USDA 110)</name>
    <dbReference type="NCBI Taxonomy" id="224911"/>
    <lineage>
        <taxon>Bacteria</taxon>
        <taxon>Pseudomonadati</taxon>
        <taxon>Pseudomonadota</taxon>
        <taxon>Alphaproteobacteria</taxon>
        <taxon>Hyphomicrobiales</taxon>
        <taxon>Nitrobacteraceae</taxon>
        <taxon>Bradyrhizobium</taxon>
    </lineage>
</organism>
<gene>
    <name evidence="1" type="ordered locus">bsr3082</name>
</gene>
<dbReference type="AlphaFoldDB" id="Q89QP2"/>
<dbReference type="HOGENOM" id="CLU_2631151_0_0_5"/>
<dbReference type="InParanoid" id="Q89QP2"/>
<dbReference type="KEGG" id="bja:bsr3082"/>
<dbReference type="Proteomes" id="UP000002526">
    <property type="component" value="Chromosome"/>
</dbReference>
<dbReference type="EMBL" id="BA000040">
    <property type="protein sequence ID" value="BAC48347.1"/>
    <property type="molecule type" value="Genomic_DNA"/>
</dbReference>
<protein>
    <submittedName>
        <fullName evidence="1">Bsr3082 protein</fullName>
    </submittedName>
</protein>
<evidence type="ECO:0000313" key="2">
    <source>
        <dbReference type="Proteomes" id="UP000002526"/>
    </source>
</evidence>
<sequence>MTGRTTMRTWTILLAFLFLAIAAGVPTARALTQDELIARIQAAGYTQVSEIKSTAEGTTAKAVKNGKPVRLLIDGAGQIKEQN</sequence>